<evidence type="ECO:0008006" key="3">
    <source>
        <dbReference type="Google" id="ProtNLM"/>
    </source>
</evidence>
<dbReference type="Proteomes" id="UP001597299">
    <property type="component" value="Unassembled WGS sequence"/>
</dbReference>
<dbReference type="RefSeq" id="WP_213355230.1">
    <property type="nucleotide sequence ID" value="NZ_JAHBGB010000042.1"/>
</dbReference>
<reference evidence="2" key="1">
    <citation type="journal article" date="2019" name="Int. J. Syst. Evol. Microbiol.">
        <title>The Global Catalogue of Microorganisms (GCM) 10K type strain sequencing project: providing services to taxonomists for standard genome sequencing and annotation.</title>
        <authorList>
            <consortium name="The Broad Institute Genomics Platform"/>
            <consortium name="The Broad Institute Genome Sequencing Center for Infectious Disease"/>
            <person name="Wu L."/>
            <person name="Ma J."/>
        </authorList>
    </citation>
    <scope>NUCLEOTIDE SEQUENCE [LARGE SCALE GENOMIC DNA]</scope>
    <source>
        <strain evidence="2">CCM 7435</strain>
    </source>
</reference>
<organism evidence="1 2">
    <name type="scientific">Ancylobacter oerskovii</name>
    <dbReference type="NCBI Taxonomy" id="459519"/>
    <lineage>
        <taxon>Bacteria</taxon>
        <taxon>Pseudomonadati</taxon>
        <taxon>Pseudomonadota</taxon>
        <taxon>Alphaproteobacteria</taxon>
        <taxon>Hyphomicrobiales</taxon>
        <taxon>Xanthobacteraceae</taxon>
        <taxon>Ancylobacter</taxon>
    </lineage>
</organism>
<keyword evidence="2" id="KW-1185">Reference proteome</keyword>
<dbReference type="EMBL" id="JBHUHD010000001">
    <property type="protein sequence ID" value="MFD2142735.1"/>
    <property type="molecule type" value="Genomic_DNA"/>
</dbReference>
<comment type="caution">
    <text evidence="1">The sequence shown here is derived from an EMBL/GenBank/DDBJ whole genome shotgun (WGS) entry which is preliminary data.</text>
</comment>
<accession>A0ABW4Z2P0</accession>
<name>A0ABW4Z2P0_9HYPH</name>
<gene>
    <name evidence="1" type="ORF">ACFSNC_20190</name>
</gene>
<sequence length="183" mass="18966">MAQGAPPVVRLAATVVKADGDRLEVTDANGKPVSLKVPGDIRIMSVATAEPEEIKPGSFVGSAARPGPDGKLTALEVHVFPPNMRGTGEGHRPWGSDPSASMTNGTVGDLVVSNGRTMTLKYGESGTQTIVVPPDVPVVTIDRGDRTLLVPGAHIVAFYTRGEDGTMTATRLTVGKDGTVPPM</sequence>
<evidence type="ECO:0000313" key="1">
    <source>
        <dbReference type="EMBL" id="MFD2142735.1"/>
    </source>
</evidence>
<proteinExistence type="predicted"/>
<evidence type="ECO:0000313" key="2">
    <source>
        <dbReference type="Proteomes" id="UP001597299"/>
    </source>
</evidence>
<protein>
    <recommendedName>
        <fullName evidence="3">DUF5666 domain-containing protein</fullName>
    </recommendedName>
</protein>